<comment type="caution">
    <text evidence="1">The sequence shown here is derived from an EMBL/GenBank/DDBJ whole genome shotgun (WGS) entry which is preliminary data.</text>
</comment>
<name>A0A4R6JYA4_9ACTN</name>
<gene>
    <name evidence="1" type="ORF">C8E87_3433</name>
</gene>
<proteinExistence type="predicted"/>
<keyword evidence="2" id="KW-1185">Reference proteome</keyword>
<dbReference type="OrthoDB" id="4396369at2"/>
<evidence type="ECO:0000313" key="2">
    <source>
        <dbReference type="Proteomes" id="UP000294901"/>
    </source>
</evidence>
<dbReference type="Proteomes" id="UP000294901">
    <property type="component" value="Unassembled WGS sequence"/>
</dbReference>
<sequence length="309" mass="33622">MAVRAYPYRVTVEHVIPTPWISLDTGAEMGEHVESWDYSSVLRVQRRVEVDLTSLLSECGLPSTARAALSVRYWPVTSLIRHTAVHLPLTDPDPTGKVLAVLTAEVPGAELAGAVTLETSLVLVQAPVDAVEPFVARRPGSVLWRDERTVRLEGTAGLLPVAPVSFKEQGLPEQAAWYVSLDSADWMSAAMGSLLVLLNDDNPAVRKAVEQPDEPDSAVVLQALMIDVVCDLVGRALMDEEFPSDAVRRGRASEISTAALVQGLIGGFLSMPSESLPDAVKRLRDEWQRDPSRVRARAQSGLNFLGRRS</sequence>
<reference evidence="1 2" key="1">
    <citation type="submission" date="2019-03" db="EMBL/GenBank/DDBJ databases">
        <title>Sequencing the genomes of 1000 actinobacteria strains.</title>
        <authorList>
            <person name="Klenk H.-P."/>
        </authorList>
    </citation>
    <scope>NUCLEOTIDE SEQUENCE [LARGE SCALE GENOMIC DNA]</scope>
    <source>
        <strain evidence="1 2">DSM 43805</strain>
    </source>
</reference>
<protein>
    <submittedName>
        <fullName evidence="1">Uncharacterized protein</fullName>
    </submittedName>
</protein>
<accession>A0A4R6JYA4</accession>
<dbReference type="EMBL" id="SNWR01000001">
    <property type="protein sequence ID" value="TDO39735.1"/>
    <property type="molecule type" value="Genomic_DNA"/>
</dbReference>
<dbReference type="AlphaFoldDB" id="A0A4R6JYA4"/>
<dbReference type="RefSeq" id="WP_133874018.1">
    <property type="nucleotide sequence ID" value="NZ_BOMD01000054.1"/>
</dbReference>
<organism evidence="1 2">
    <name type="scientific">Paractinoplanes brasiliensis</name>
    <dbReference type="NCBI Taxonomy" id="52695"/>
    <lineage>
        <taxon>Bacteria</taxon>
        <taxon>Bacillati</taxon>
        <taxon>Actinomycetota</taxon>
        <taxon>Actinomycetes</taxon>
        <taxon>Micromonosporales</taxon>
        <taxon>Micromonosporaceae</taxon>
        <taxon>Paractinoplanes</taxon>
    </lineage>
</organism>
<evidence type="ECO:0000313" key="1">
    <source>
        <dbReference type="EMBL" id="TDO39735.1"/>
    </source>
</evidence>